<dbReference type="Pfam" id="PF02518">
    <property type="entry name" value="HATPase_c"/>
    <property type="match status" value="1"/>
</dbReference>
<evidence type="ECO:0000256" key="6">
    <source>
        <dbReference type="ARBA" id="ARBA00022777"/>
    </source>
</evidence>
<dbReference type="Gene3D" id="3.30.565.10">
    <property type="entry name" value="Histidine kinase-like ATPase, C-terminal domain"/>
    <property type="match status" value="1"/>
</dbReference>
<dbReference type="KEGG" id="mfy:HH212_17810"/>
<dbReference type="InterPro" id="IPR005467">
    <property type="entry name" value="His_kinase_dom"/>
</dbReference>
<dbReference type="PROSITE" id="PS50109">
    <property type="entry name" value="HIS_KIN"/>
    <property type="match status" value="1"/>
</dbReference>
<keyword evidence="9" id="KW-0812">Transmembrane</keyword>
<dbReference type="CDD" id="cd12915">
    <property type="entry name" value="PDC2_DGC_like"/>
    <property type="match status" value="1"/>
</dbReference>
<sequence length="745" mass="80626">MSRRLGYFRLNSLRSRLMLLVALAILPLAVMTVVSGMREREHAIKASEENLRRLTGMAAANEAQSVEGARQILVDLASVPDLLKDTARCTSLLSDVLDRNEGFVNFGLIQLNGDVTCSAVPLLHPVNLGDRSHFRRAISERRFIAGDYVFGRVIKKHTINLTYPVIDRSGKVLAVVFAAMDLEGLDTYINDINLPAGSVLTTYDARGGVISRRPDPERHLGAKVSAAMKDALANAGQRAVTIRGEDGVERLHTFVRVGPQTLTDYTVTIGIPTETIISAARHDQVMSLLALAATTLLAMVAAWLVGDVLIVKRVRKLMGTAERIAAGDLEARSGIDYGNEEIGNLAQALDRMASALQKKETARSLAERELRAADQRKDEFLAMLAHELRNPLAPISTGAHLLKLLHSDNVQITQTCSIIVRQVDHMTGLVDDLLDVSRVTRGLVSLSTQVLDLKRVVDDAAEQIRPLITARRHRVVIDLPPLPCHVKGDHKRLVQVVANLLGNATKYTPEGGAIDLRLAADGHDYVLTVADDGIGMEPALVERVFDLFTQAERTPDRSQGGLGLGLALVKSLVELHGGAVHAASPGPGKGSTFTVRLPRHTQDVVLAPQPAARDGQDDGAPLRILLVDDNVDAVHTLQLFLRSAGHRVEVAYSAGDALELAKTLVPEVCLLDIGLPDFDGNELSRRLRTLPQAAGATLIAMTGYGRQQDRETAMAAGFDHYLVKPVNTTQLSDILAAAAEANIKR</sequence>
<protein>
    <recommendedName>
        <fullName evidence="3">histidine kinase</fullName>
        <ecNumber evidence="3">2.7.13.3</ecNumber>
    </recommendedName>
</protein>
<dbReference type="SUPFAM" id="SSF158472">
    <property type="entry name" value="HAMP domain-like"/>
    <property type="match status" value="1"/>
</dbReference>
<keyword evidence="9" id="KW-1133">Transmembrane helix</keyword>
<comment type="catalytic activity">
    <reaction evidence="1">
        <text>ATP + protein L-histidine = ADP + protein N-phospho-L-histidine.</text>
        <dbReference type="EC" id="2.7.13.3"/>
    </reaction>
</comment>
<evidence type="ECO:0000256" key="2">
    <source>
        <dbReference type="ARBA" id="ARBA00004429"/>
    </source>
</evidence>
<dbReference type="CDD" id="cd00075">
    <property type="entry name" value="HATPase"/>
    <property type="match status" value="1"/>
</dbReference>
<dbReference type="InterPro" id="IPR036097">
    <property type="entry name" value="HisK_dim/P_sf"/>
</dbReference>
<dbReference type="PRINTS" id="PR00344">
    <property type="entry name" value="BCTRLSENSOR"/>
</dbReference>
<feature type="domain" description="Histidine kinase" evidence="10">
    <location>
        <begin position="383"/>
        <end position="601"/>
    </location>
</feature>
<feature type="coiled-coil region" evidence="8">
    <location>
        <begin position="349"/>
        <end position="376"/>
    </location>
</feature>
<dbReference type="InterPro" id="IPR036890">
    <property type="entry name" value="HATPase_C_sf"/>
</dbReference>
<evidence type="ECO:0000256" key="3">
    <source>
        <dbReference type="ARBA" id="ARBA00012438"/>
    </source>
</evidence>
<keyword evidence="14" id="KW-1185">Reference proteome</keyword>
<feature type="domain" description="Response regulatory" evidence="11">
    <location>
        <begin position="623"/>
        <end position="739"/>
    </location>
</feature>
<dbReference type="InterPro" id="IPR003660">
    <property type="entry name" value="HAMP_dom"/>
</dbReference>
<dbReference type="Pfam" id="PF00672">
    <property type="entry name" value="HAMP"/>
    <property type="match status" value="1"/>
</dbReference>
<dbReference type="Proteomes" id="UP000502415">
    <property type="component" value="Chromosome"/>
</dbReference>
<dbReference type="SMART" id="SM00304">
    <property type="entry name" value="HAMP"/>
    <property type="match status" value="1"/>
</dbReference>
<dbReference type="PROSITE" id="PS50885">
    <property type="entry name" value="HAMP"/>
    <property type="match status" value="1"/>
</dbReference>
<dbReference type="GO" id="GO:0005886">
    <property type="term" value="C:plasma membrane"/>
    <property type="evidence" value="ECO:0007669"/>
    <property type="project" value="UniProtKB-SubCell"/>
</dbReference>
<evidence type="ECO:0000259" key="12">
    <source>
        <dbReference type="PROSITE" id="PS50885"/>
    </source>
</evidence>
<dbReference type="RefSeq" id="WP_170203692.1">
    <property type="nucleotide sequence ID" value="NZ_CP051685.1"/>
</dbReference>
<organism evidence="13 14">
    <name type="scientific">Massilia forsythiae</name>
    <dbReference type="NCBI Taxonomy" id="2728020"/>
    <lineage>
        <taxon>Bacteria</taxon>
        <taxon>Pseudomonadati</taxon>
        <taxon>Pseudomonadota</taxon>
        <taxon>Betaproteobacteria</taxon>
        <taxon>Burkholderiales</taxon>
        <taxon>Oxalobacteraceae</taxon>
        <taxon>Telluria group</taxon>
        <taxon>Massilia</taxon>
    </lineage>
</organism>
<feature type="modified residue" description="4-aspartylphosphate" evidence="7">
    <location>
        <position position="672"/>
    </location>
</feature>
<dbReference type="SUPFAM" id="SSF47384">
    <property type="entry name" value="Homodimeric domain of signal transducing histidine kinase"/>
    <property type="match status" value="1"/>
</dbReference>
<dbReference type="InterPro" id="IPR003594">
    <property type="entry name" value="HATPase_dom"/>
</dbReference>
<dbReference type="GO" id="GO:0000155">
    <property type="term" value="F:phosphorelay sensor kinase activity"/>
    <property type="evidence" value="ECO:0007669"/>
    <property type="project" value="InterPro"/>
</dbReference>
<dbReference type="EC" id="2.7.13.3" evidence="3"/>
<evidence type="ECO:0000259" key="10">
    <source>
        <dbReference type="PROSITE" id="PS50109"/>
    </source>
</evidence>
<dbReference type="Gene3D" id="3.40.50.2300">
    <property type="match status" value="1"/>
</dbReference>
<dbReference type="SUPFAM" id="SSF55874">
    <property type="entry name" value="ATPase domain of HSP90 chaperone/DNA topoisomerase II/histidine kinase"/>
    <property type="match status" value="1"/>
</dbReference>
<dbReference type="CDD" id="cd06225">
    <property type="entry name" value="HAMP"/>
    <property type="match status" value="1"/>
</dbReference>
<evidence type="ECO:0000256" key="7">
    <source>
        <dbReference type="PROSITE-ProRule" id="PRU00169"/>
    </source>
</evidence>
<dbReference type="Gene3D" id="6.10.340.10">
    <property type="match status" value="1"/>
</dbReference>
<feature type="transmembrane region" description="Helical" evidence="9">
    <location>
        <begin position="285"/>
        <end position="310"/>
    </location>
</feature>
<evidence type="ECO:0000313" key="13">
    <source>
        <dbReference type="EMBL" id="QJE01653.1"/>
    </source>
</evidence>
<keyword evidence="5" id="KW-0808">Transferase</keyword>
<dbReference type="SMART" id="SM00388">
    <property type="entry name" value="HisKA"/>
    <property type="match status" value="1"/>
</dbReference>
<evidence type="ECO:0000256" key="9">
    <source>
        <dbReference type="SAM" id="Phobius"/>
    </source>
</evidence>
<dbReference type="AlphaFoldDB" id="A0A7Z2VYT3"/>
<evidence type="ECO:0000256" key="8">
    <source>
        <dbReference type="SAM" id="Coils"/>
    </source>
</evidence>
<dbReference type="Pfam" id="PF00512">
    <property type="entry name" value="HisKA"/>
    <property type="match status" value="1"/>
</dbReference>
<evidence type="ECO:0000256" key="1">
    <source>
        <dbReference type="ARBA" id="ARBA00000085"/>
    </source>
</evidence>
<dbReference type="CDD" id="cd12914">
    <property type="entry name" value="PDC1_DGC_like"/>
    <property type="match status" value="1"/>
</dbReference>
<dbReference type="SMART" id="SM00448">
    <property type="entry name" value="REC"/>
    <property type="match status" value="1"/>
</dbReference>
<accession>A0A7Z2VYT3</accession>
<comment type="subcellular location">
    <subcellularLocation>
        <location evidence="2">Cell inner membrane</location>
        <topology evidence="2">Multi-pass membrane protein</topology>
    </subcellularLocation>
</comment>
<reference evidence="13 14" key="1">
    <citation type="submission" date="2020-04" db="EMBL/GenBank/DDBJ databases">
        <title>Genome sequencing of novel species.</title>
        <authorList>
            <person name="Heo J."/>
            <person name="Kim S.-J."/>
            <person name="Kim J.-S."/>
            <person name="Hong S.-B."/>
            <person name="Kwon S.-W."/>
        </authorList>
    </citation>
    <scope>NUCLEOTIDE SEQUENCE [LARGE SCALE GENOMIC DNA]</scope>
    <source>
        <strain evidence="13 14">GN2-R2</strain>
    </source>
</reference>
<dbReference type="InterPro" id="IPR001789">
    <property type="entry name" value="Sig_transdc_resp-reg_receiver"/>
</dbReference>
<evidence type="ECO:0000259" key="11">
    <source>
        <dbReference type="PROSITE" id="PS50110"/>
    </source>
</evidence>
<keyword evidence="6" id="KW-0418">Kinase</keyword>
<dbReference type="FunFam" id="3.30.565.10:FF:000006">
    <property type="entry name" value="Sensor histidine kinase WalK"/>
    <property type="match status" value="1"/>
</dbReference>
<evidence type="ECO:0000313" key="14">
    <source>
        <dbReference type="Proteomes" id="UP000502415"/>
    </source>
</evidence>
<evidence type="ECO:0000256" key="4">
    <source>
        <dbReference type="ARBA" id="ARBA00022553"/>
    </source>
</evidence>
<dbReference type="Gene3D" id="1.10.287.130">
    <property type="match status" value="1"/>
</dbReference>
<keyword evidence="8" id="KW-0175">Coiled coil</keyword>
<dbReference type="PANTHER" id="PTHR43547">
    <property type="entry name" value="TWO-COMPONENT HISTIDINE KINASE"/>
    <property type="match status" value="1"/>
</dbReference>
<dbReference type="CDD" id="cd00082">
    <property type="entry name" value="HisKA"/>
    <property type="match status" value="1"/>
</dbReference>
<dbReference type="InterPro" id="IPR003661">
    <property type="entry name" value="HisK_dim/P_dom"/>
</dbReference>
<dbReference type="SMART" id="SM00387">
    <property type="entry name" value="HATPase_c"/>
    <property type="match status" value="1"/>
</dbReference>
<dbReference type="Pfam" id="PF00072">
    <property type="entry name" value="Response_reg"/>
    <property type="match status" value="1"/>
</dbReference>
<dbReference type="Gene3D" id="3.30.450.20">
    <property type="entry name" value="PAS domain"/>
    <property type="match status" value="1"/>
</dbReference>
<gene>
    <name evidence="13" type="ORF">HH212_17810</name>
</gene>
<feature type="domain" description="HAMP" evidence="12">
    <location>
        <begin position="308"/>
        <end position="361"/>
    </location>
</feature>
<dbReference type="PANTHER" id="PTHR43547:SF2">
    <property type="entry name" value="HYBRID SIGNAL TRANSDUCTION HISTIDINE KINASE C"/>
    <property type="match status" value="1"/>
</dbReference>
<dbReference type="InterPro" id="IPR004358">
    <property type="entry name" value="Sig_transdc_His_kin-like_C"/>
</dbReference>
<dbReference type="CDD" id="cd17580">
    <property type="entry name" value="REC_2_DhkD-like"/>
    <property type="match status" value="1"/>
</dbReference>
<dbReference type="EMBL" id="CP051685">
    <property type="protein sequence ID" value="QJE01653.1"/>
    <property type="molecule type" value="Genomic_DNA"/>
</dbReference>
<proteinExistence type="predicted"/>
<dbReference type="InterPro" id="IPR011006">
    <property type="entry name" value="CheY-like_superfamily"/>
</dbReference>
<evidence type="ECO:0000256" key="5">
    <source>
        <dbReference type="ARBA" id="ARBA00022679"/>
    </source>
</evidence>
<dbReference type="SUPFAM" id="SSF52172">
    <property type="entry name" value="CheY-like"/>
    <property type="match status" value="1"/>
</dbReference>
<keyword evidence="9" id="KW-0472">Membrane</keyword>
<name>A0A7Z2VYT3_9BURK</name>
<keyword evidence="4 7" id="KW-0597">Phosphoprotein</keyword>
<dbReference type="PROSITE" id="PS50110">
    <property type="entry name" value="RESPONSE_REGULATORY"/>
    <property type="match status" value="1"/>
</dbReference>